<organism evidence="9 12">
    <name type="scientific">Gluconacetobacter dulcium</name>
    <dbReference type="NCBI Taxonomy" id="2729096"/>
    <lineage>
        <taxon>Bacteria</taxon>
        <taxon>Pseudomonadati</taxon>
        <taxon>Pseudomonadota</taxon>
        <taxon>Alphaproteobacteria</taxon>
        <taxon>Acetobacterales</taxon>
        <taxon>Acetobacteraceae</taxon>
        <taxon>Gluconacetobacter</taxon>
    </lineage>
</organism>
<feature type="domain" description="PAC" evidence="7">
    <location>
        <begin position="208"/>
        <end position="260"/>
    </location>
</feature>
<dbReference type="NCBIfam" id="TIGR00229">
    <property type="entry name" value="sensory_box"/>
    <property type="match status" value="2"/>
</dbReference>
<dbReference type="InterPro" id="IPR051310">
    <property type="entry name" value="MCP_chemotaxis"/>
</dbReference>
<comment type="caution">
    <text evidence="9">The sequence shown here is derived from an EMBL/GenBank/DDBJ whole genome shotgun (WGS) entry which is preliminary data.</text>
</comment>
<dbReference type="Gene3D" id="1.10.287.950">
    <property type="entry name" value="Methyl-accepting chemotaxis protein"/>
    <property type="match status" value="1"/>
</dbReference>
<evidence type="ECO:0000256" key="3">
    <source>
        <dbReference type="ARBA" id="ARBA00029447"/>
    </source>
</evidence>
<dbReference type="PROSITE" id="PS50113">
    <property type="entry name" value="PAC"/>
    <property type="match status" value="1"/>
</dbReference>
<dbReference type="InterPro" id="IPR013655">
    <property type="entry name" value="PAS_fold_3"/>
</dbReference>
<evidence type="ECO:0000259" key="8">
    <source>
        <dbReference type="PROSITE" id="PS50885"/>
    </source>
</evidence>
<dbReference type="GO" id="GO:0004888">
    <property type="term" value="F:transmembrane signaling receptor activity"/>
    <property type="evidence" value="ECO:0007669"/>
    <property type="project" value="InterPro"/>
</dbReference>
<protein>
    <submittedName>
        <fullName evidence="9">PAS domain-containing methyl-accepting chemotaxis protein</fullName>
    </submittedName>
</protein>
<dbReference type="FunFam" id="1.10.287.950:FF:000001">
    <property type="entry name" value="Methyl-accepting chemotaxis sensory transducer"/>
    <property type="match status" value="1"/>
</dbReference>
<evidence type="ECO:0000256" key="1">
    <source>
        <dbReference type="ARBA" id="ARBA00004370"/>
    </source>
</evidence>
<dbReference type="InterPro" id="IPR000014">
    <property type="entry name" value="PAS"/>
</dbReference>
<dbReference type="EMBL" id="JABEQO010000001">
    <property type="protein sequence ID" value="MBB2162987.1"/>
    <property type="molecule type" value="Genomic_DNA"/>
</dbReference>
<evidence type="ECO:0000256" key="2">
    <source>
        <dbReference type="ARBA" id="ARBA00022500"/>
    </source>
</evidence>
<dbReference type="Pfam" id="PF00015">
    <property type="entry name" value="MCPsignal"/>
    <property type="match status" value="1"/>
</dbReference>
<evidence type="ECO:0000259" key="6">
    <source>
        <dbReference type="PROSITE" id="PS50112"/>
    </source>
</evidence>
<dbReference type="SMART" id="SM00086">
    <property type="entry name" value="PAC"/>
    <property type="match status" value="2"/>
</dbReference>
<dbReference type="PROSITE" id="PS50111">
    <property type="entry name" value="CHEMOTAXIS_TRANSDUC_2"/>
    <property type="match status" value="1"/>
</dbReference>
<comment type="similarity">
    <text evidence="3">Belongs to the methyl-accepting chemotaxis (MCP) protein family.</text>
</comment>
<keyword evidence="4" id="KW-0807">Transducer</keyword>
<dbReference type="PANTHER" id="PTHR43531:SF11">
    <property type="entry name" value="METHYL-ACCEPTING CHEMOTAXIS PROTEIN 3"/>
    <property type="match status" value="1"/>
</dbReference>
<evidence type="ECO:0000313" key="12">
    <source>
        <dbReference type="Proteomes" id="UP000561077"/>
    </source>
</evidence>
<evidence type="ECO:0000256" key="4">
    <source>
        <dbReference type="PROSITE-ProRule" id="PRU00284"/>
    </source>
</evidence>
<reference evidence="11 12" key="1">
    <citation type="submission" date="2020-04" db="EMBL/GenBank/DDBJ databases">
        <title>Description of novel Gluconacetobacter.</title>
        <authorList>
            <person name="Sombolestani A."/>
        </authorList>
    </citation>
    <scope>NUCLEOTIDE SEQUENCE [LARGE SCALE GENOMIC DNA]</scope>
    <source>
        <strain evidence="10 11">LMG 1728</strain>
        <strain evidence="9 12">LMG 1731</strain>
    </source>
</reference>
<keyword evidence="11" id="KW-1185">Reference proteome</keyword>
<dbReference type="Proteomes" id="UP000540490">
    <property type="component" value="Unassembled WGS sequence"/>
</dbReference>
<dbReference type="CDD" id="cd00130">
    <property type="entry name" value="PAS"/>
    <property type="match status" value="2"/>
</dbReference>
<dbReference type="Gene3D" id="3.30.450.20">
    <property type="entry name" value="PAS domain"/>
    <property type="match status" value="2"/>
</dbReference>
<dbReference type="Pfam" id="PF08447">
    <property type="entry name" value="PAS_3"/>
    <property type="match status" value="2"/>
</dbReference>
<evidence type="ECO:0000313" key="10">
    <source>
        <dbReference type="EMBL" id="MBB2192318.1"/>
    </source>
</evidence>
<dbReference type="SMART" id="SM00283">
    <property type="entry name" value="MA"/>
    <property type="match status" value="1"/>
</dbReference>
<dbReference type="PROSITE" id="PS50112">
    <property type="entry name" value="PAS"/>
    <property type="match status" value="1"/>
</dbReference>
<dbReference type="CDD" id="cd11386">
    <property type="entry name" value="MCP_signal"/>
    <property type="match status" value="1"/>
</dbReference>
<feature type="domain" description="PAS" evidence="6">
    <location>
        <begin position="27"/>
        <end position="57"/>
    </location>
</feature>
<dbReference type="InterPro" id="IPR003660">
    <property type="entry name" value="HAMP_dom"/>
</dbReference>
<evidence type="ECO:0000259" key="5">
    <source>
        <dbReference type="PROSITE" id="PS50111"/>
    </source>
</evidence>
<dbReference type="GO" id="GO:0007165">
    <property type="term" value="P:signal transduction"/>
    <property type="evidence" value="ECO:0007669"/>
    <property type="project" value="UniProtKB-KW"/>
</dbReference>
<dbReference type="PROSITE" id="PS50885">
    <property type="entry name" value="HAMP"/>
    <property type="match status" value="1"/>
</dbReference>
<dbReference type="PRINTS" id="PR00260">
    <property type="entry name" value="CHEMTRNSDUCR"/>
</dbReference>
<dbReference type="PANTHER" id="PTHR43531">
    <property type="entry name" value="PROTEIN ICFG"/>
    <property type="match status" value="1"/>
</dbReference>
<evidence type="ECO:0000259" key="7">
    <source>
        <dbReference type="PROSITE" id="PS50113"/>
    </source>
</evidence>
<dbReference type="InterPro" id="IPR035965">
    <property type="entry name" value="PAS-like_dom_sf"/>
</dbReference>
<evidence type="ECO:0000313" key="11">
    <source>
        <dbReference type="Proteomes" id="UP000540490"/>
    </source>
</evidence>
<dbReference type="InterPro" id="IPR000700">
    <property type="entry name" value="PAS-assoc_C"/>
</dbReference>
<dbReference type="Proteomes" id="UP000561077">
    <property type="component" value="Unassembled WGS sequence"/>
</dbReference>
<comment type="subcellular location">
    <subcellularLocation>
        <location evidence="1">Membrane</location>
    </subcellularLocation>
</comment>
<dbReference type="GO" id="GO:0016020">
    <property type="term" value="C:membrane"/>
    <property type="evidence" value="ECO:0007669"/>
    <property type="project" value="UniProtKB-SubCell"/>
</dbReference>
<sequence>MRMFGFLKWRLGDSRATLAALDRSLAIIEFDLAGRILTANENFRKALGYPLGELRGRHHSLFVDPVYARSPEYKAFWDKLRQGEFDAREYVRIGKGGTEVFIQASYNPVRNILGKPYKVVKVAAVTTEEAMRMADFKGKMDAVSRVQAMIEFTPGGEVLNANDAFLSSMGYRLDEIRRQHHRMFVDEDFARSPDYAALWRKLQAGEYVAAEFKRIGRNGKVVWLQASYNPIFDHHGRVAKVVKFATDVTSRVQAVDEVAGGLDKLASNALSHRLVKPIDPAYEKLRRDFNAAMETLEATMGAISASAGGVGNGAQEIASASNDLARRTEMQAANLEQTATTLGEITRVVTRSAAGARAASTSASDVRADAAKSGEVVREAIVAMGEIKNSSQEIGQIIGMIDQIAFQTNMLALNAGVEAARAGEAGRGFAVVASEVRTLAQRSAEAASEIKALIVRSGGAVTRGAKLVEQTGIALNAVVTKISAIDALVSEIAQSTQEQAMGLTQVNEAVTQLDQVTQQNAAMVEEATAAAGSLSHESQELMRLISRFETRDKPQVLKALSPVRESRSAA</sequence>
<dbReference type="InterPro" id="IPR001610">
    <property type="entry name" value="PAC"/>
</dbReference>
<dbReference type="SUPFAM" id="SSF55785">
    <property type="entry name" value="PYP-like sensor domain (PAS domain)"/>
    <property type="match status" value="2"/>
</dbReference>
<dbReference type="InterPro" id="IPR004089">
    <property type="entry name" value="MCPsignal_dom"/>
</dbReference>
<feature type="domain" description="Methyl-accepting transducer" evidence="5">
    <location>
        <begin position="306"/>
        <end position="535"/>
    </location>
</feature>
<gene>
    <name evidence="10" type="ORF">HLH25_01445</name>
    <name evidence="9" type="ORF">HLH26_00265</name>
</gene>
<keyword evidence="2" id="KW-0145">Chemotaxis</keyword>
<dbReference type="SUPFAM" id="SSF58104">
    <property type="entry name" value="Methyl-accepting chemotaxis protein (MCP) signaling domain"/>
    <property type="match status" value="1"/>
</dbReference>
<dbReference type="InterPro" id="IPR004090">
    <property type="entry name" value="Chemotax_Me-accpt_rcpt"/>
</dbReference>
<accession>A0A7W4NR20</accession>
<proteinExistence type="inferred from homology"/>
<dbReference type="AlphaFoldDB" id="A0A7W4NR20"/>
<evidence type="ECO:0000313" key="9">
    <source>
        <dbReference type="EMBL" id="MBB2162987.1"/>
    </source>
</evidence>
<dbReference type="GO" id="GO:0006935">
    <property type="term" value="P:chemotaxis"/>
    <property type="evidence" value="ECO:0007669"/>
    <property type="project" value="UniProtKB-KW"/>
</dbReference>
<feature type="domain" description="HAMP" evidence="8">
    <location>
        <begin position="249"/>
        <end position="301"/>
    </location>
</feature>
<dbReference type="EMBL" id="JABEQN010000001">
    <property type="protein sequence ID" value="MBB2192318.1"/>
    <property type="molecule type" value="Genomic_DNA"/>
</dbReference>
<name>A0A7W4NR20_9PROT</name>